<dbReference type="Proteomes" id="UP000247465">
    <property type="component" value="Chromosome"/>
</dbReference>
<evidence type="ECO:0000313" key="2">
    <source>
        <dbReference type="Proteomes" id="UP000247465"/>
    </source>
</evidence>
<name>A0A2Z4AIB6_9BACT</name>
<gene>
    <name evidence="1" type="ORF">DF168_02213</name>
</gene>
<dbReference type="AlphaFoldDB" id="A0A2Z4AIB6"/>
<evidence type="ECO:0000313" key="1">
    <source>
        <dbReference type="EMBL" id="AWT60988.1"/>
    </source>
</evidence>
<proteinExistence type="predicted"/>
<reference evidence="1 2" key="1">
    <citation type="submission" date="2018-06" db="EMBL/GenBank/DDBJ databases">
        <title>Draft Genome Sequence of a Novel Marine Bacterium Related to the Verrucomicrobia.</title>
        <authorList>
            <person name="Vosseberg J."/>
            <person name="Martijn J."/>
            <person name="Ettema T.J.G."/>
        </authorList>
    </citation>
    <scope>NUCLEOTIDE SEQUENCE [LARGE SCALE GENOMIC DNA]</scope>
    <source>
        <strain evidence="1">TARA_B100001123</strain>
    </source>
</reference>
<accession>A0A2Z4AIB6</accession>
<dbReference type="EMBL" id="CP029803">
    <property type="protein sequence ID" value="AWT60988.1"/>
    <property type="molecule type" value="Genomic_DNA"/>
</dbReference>
<protein>
    <submittedName>
        <fullName evidence="1">Uncharacterized protein</fullName>
    </submittedName>
</protein>
<sequence>MEASRLVGIGVRLRNSGGQIALFKVDDGPGP</sequence>
<organism evidence="1 2">
    <name type="scientific">Candidatus Moanibacter tarae</name>
    <dbReference type="NCBI Taxonomy" id="2200854"/>
    <lineage>
        <taxon>Bacteria</taxon>
        <taxon>Pseudomonadati</taxon>
        <taxon>Verrucomicrobiota</taxon>
        <taxon>Opitutia</taxon>
        <taxon>Puniceicoccales</taxon>
        <taxon>Puniceicoccales incertae sedis</taxon>
        <taxon>Candidatus Moanibacter</taxon>
    </lineage>
</organism>
<dbReference type="KEGG" id="mtar:DF168_02213"/>